<protein>
    <submittedName>
        <fullName evidence="1">Uncharacterized protein</fullName>
    </submittedName>
</protein>
<comment type="caution">
    <text evidence="1">The sequence shown here is derived from an EMBL/GenBank/DDBJ whole genome shotgun (WGS) entry which is preliminary data.</text>
</comment>
<organism evidence="1 2">
    <name type="scientific">Natronospira proteinivora</name>
    <dbReference type="NCBI Taxonomy" id="1807133"/>
    <lineage>
        <taxon>Bacteria</taxon>
        <taxon>Pseudomonadati</taxon>
        <taxon>Pseudomonadota</taxon>
        <taxon>Gammaproteobacteria</taxon>
        <taxon>Natronospirales</taxon>
        <taxon>Natronospiraceae</taxon>
        <taxon>Natronospira</taxon>
    </lineage>
</organism>
<accession>A0ABT1G4Y7</accession>
<dbReference type="Proteomes" id="UP001523550">
    <property type="component" value="Unassembled WGS sequence"/>
</dbReference>
<sequence>MEPCAFFIKNLLFSLCNMLECVGRILRIVADVTWELPLFH</sequence>
<evidence type="ECO:0000313" key="1">
    <source>
        <dbReference type="EMBL" id="MCP1726362.1"/>
    </source>
</evidence>
<proteinExistence type="predicted"/>
<evidence type="ECO:0000313" key="2">
    <source>
        <dbReference type="Proteomes" id="UP001523550"/>
    </source>
</evidence>
<dbReference type="EMBL" id="JALJYF010000001">
    <property type="protein sequence ID" value="MCP1726362.1"/>
    <property type="molecule type" value="Genomic_DNA"/>
</dbReference>
<name>A0ABT1G4Y7_9GAMM</name>
<gene>
    <name evidence="1" type="ORF">J2T60_000327</name>
</gene>
<keyword evidence="2" id="KW-1185">Reference proteome</keyword>
<reference evidence="1 2" key="1">
    <citation type="submission" date="2022-03" db="EMBL/GenBank/DDBJ databases">
        <title>Genomic Encyclopedia of Type Strains, Phase III (KMG-III): the genomes of soil and plant-associated and newly described type strains.</title>
        <authorList>
            <person name="Whitman W."/>
        </authorList>
    </citation>
    <scope>NUCLEOTIDE SEQUENCE [LARGE SCALE GENOMIC DNA]</scope>
    <source>
        <strain evidence="1 2">BSker1</strain>
    </source>
</reference>